<gene>
    <name evidence="3" type="primary">Aste57867_8045</name>
    <name evidence="2" type="ORF">As57867_008015</name>
    <name evidence="3" type="ORF">ASTE57867_8045</name>
</gene>
<name>A0A485KJ84_9STRA</name>
<evidence type="ECO:0000313" key="4">
    <source>
        <dbReference type="Proteomes" id="UP000332933"/>
    </source>
</evidence>
<evidence type="ECO:0000256" key="1">
    <source>
        <dbReference type="SAM" id="MobiDB-lite"/>
    </source>
</evidence>
<sequence>MLSATLNPVNVPVGEPAKSASSSTTKSSSPFSFFKAGGKHSAKLHPTPPTPCCEKGQHPEKAATHIVVFYKVVNWAALRADHTSTVGYQRVPFTPKQNAYHRALRKDGLVLERIEEEVKNGCESCVGRTFDAVNRPPCVGVTLR</sequence>
<reference evidence="2" key="2">
    <citation type="submission" date="2019-06" db="EMBL/GenBank/DDBJ databases">
        <title>Genomics analysis of Aphanomyces spp. identifies a new class of oomycete effector associated with host adaptation.</title>
        <authorList>
            <person name="Gaulin E."/>
        </authorList>
    </citation>
    <scope>NUCLEOTIDE SEQUENCE</scope>
    <source>
        <strain evidence="2">CBS 578.67</strain>
    </source>
</reference>
<accession>A0A485KJ84</accession>
<feature type="compositionally biased region" description="Low complexity" evidence="1">
    <location>
        <begin position="16"/>
        <end position="29"/>
    </location>
</feature>
<proteinExistence type="predicted"/>
<organism evidence="3 4">
    <name type="scientific">Aphanomyces stellatus</name>
    <dbReference type="NCBI Taxonomy" id="120398"/>
    <lineage>
        <taxon>Eukaryota</taxon>
        <taxon>Sar</taxon>
        <taxon>Stramenopiles</taxon>
        <taxon>Oomycota</taxon>
        <taxon>Saprolegniomycetes</taxon>
        <taxon>Saprolegniales</taxon>
        <taxon>Verrucalvaceae</taxon>
        <taxon>Aphanomyces</taxon>
    </lineage>
</organism>
<feature type="region of interest" description="Disordered" evidence="1">
    <location>
        <begin position="1"/>
        <end position="29"/>
    </location>
</feature>
<evidence type="ECO:0000313" key="3">
    <source>
        <dbReference type="EMBL" id="VFT84937.1"/>
    </source>
</evidence>
<dbReference type="AlphaFoldDB" id="A0A485KJ84"/>
<keyword evidence="4" id="KW-1185">Reference proteome</keyword>
<dbReference type="EMBL" id="CAADRA010005090">
    <property type="protein sequence ID" value="VFT84937.1"/>
    <property type="molecule type" value="Genomic_DNA"/>
</dbReference>
<reference evidence="3 4" key="1">
    <citation type="submission" date="2019-03" db="EMBL/GenBank/DDBJ databases">
        <authorList>
            <person name="Gaulin E."/>
            <person name="Dumas B."/>
        </authorList>
    </citation>
    <scope>NUCLEOTIDE SEQUENCE [LARGE SCALE GENOMIC DNA]</scope>
    <source>
        <strain evidence="3">CBS 568.67</strain>
    </source>
</reference>
<dbReference type="Proteomes" id="UP000332933">
    <property type="component" value="Unassembled WGS sequence"/>
</dbReference>
<evidence type="ECO:0000313" key="2">
    <source>
        <dbReference type="EMBL" id="KAF0701469.1"/>
    </source>
</evidence>
<protein>
    <submittedName>
        <fullName evidence="3">Aste57867_8045 protein</fullName>
    </submittedName>
</protein>
<dbReference type="EMBL" id="VJMH01005069">
    <property type="protein sequence ID" value="KAF0701469.1"/>
    <property type="molecule type" value="Genomic_DNA"/>
</dbReference>